<protein>
    <submittedName>
        <fullName evidence="1">Uncharacterized protein</fullName>
    </submittedName>
</protein>
<gene>
    <name evidence="1" type="ORF">SAMN04487946_101411</name>
</gene>
<dbReference type="RefSeq" id="WP_089764574.1">
    <property type="nucleotide sequence ID" value="NZ_FNPB01000001.1"/>
</dbReference>
<name>A0A1H3D9E7_9EURY</name>
<dbReference type="AlphaFoldDB" id="A0A1H3D9E7"/>
<dbReference type="Pfam" id="PF24382">
    <property type="entry name" value="DUF7538"/>
    <property type="match status" value="1"/>
</dbReference>
<dbReference type="Proteomes" id="UP000199170">
    <property type="component" value="Unassembled WGS sequence"/>
</dbReference>
<accession>A0A1H3D9E7</accession>
<dbReference type="InterPro" id="IPR055960">
    <property type="entry name" value="DUF7538"/>
</dbReference>
<dbReference type="STRING" id="660517.SAMN04487946_101411"/>
<dbReference type="EMBL" id="FNPB01000001">
    <property type="protein sequence ID" value="SDX62364.1"/>
    <property type="molecule type" value="Genomic_DNA"/>
</dbReference>
<dbReference type="OrthoDB" id="311060at2157"/>
<organism evidence="1 2">
    <name type="scientific">Halobellus clavatus</name>
    <dbReference type="NCBI Taxonomy" id="660517"/>
    <lineage>
        <taxon>Archaea</taxon>
        <taxon>Methanobacteriati</taxon>
        <taxon>Methanobacteriota</taxon>
        <taxon>Stenosarchaea group</taxon>
        <taxon>Halobacteria</taxon>
        <taxon>Halobacteriales</taxon>
        <taxon>Haloferacaceae</taxon>
        <taxon>Halobellus</taxon>
    </lineage>
</organism>
<keyword evidence="2" id="KW-1185">Reference proteome</keyword>
<reference evidence="2" key="1">
    <citation type="submission" date="2016-10" db="EMBL/GenBank/DDBJ databases">
        <authorList>
            <person name="Varghese N."/>
            <person name="Submissions S."/>
        </authorList>
    </citation>
    <scope>NUCLEOTIDE SEQUENCE [LARGE SCALE GENOMIC DNA]</scope>
    <source>
        <strain evidence="2">CGMCC 1.10118</strain>
    </source>
</reference>
<evidence type="ECO:0000313" key="2">
    <source>
        <dbReference type="Proteomes" id="UP000199170"/>
    </source>
</evidence>
<proteinExistence type="predicted"/>
<sequence>MSDDEQIDALGDLDGWQTEGYAARVHYRGEDDRYSVEFYAPSACVLYWKVKGDGETAVPVGRSTVPEPLRERIRGDLETAGIDAALERRSL</sequence>
<evidence type="ECO:0000313" key="1">
    <source>
        <dbReference type="EMBL" id="SDX62364.1"/>
    </source>
</evidence>